<dbReference type="PANTHER" id="PTHR13174:SF3">
    <property type="entry name" value="D-GLUCURONYL C5-EPIMERASE"/>
    <property type="match status" value="1"/>
</dbReference>
<dbReference type="InterPro" id="IPR010598">
    <property type="entry name" value="C5-epim_C"/>
</dbReference>
<proteinExistence type="predicted"/>
<protein>
    <submittedName>
        <fullName evidence="2">D-glucuronyl C5-epimerase family protein</fullName>
    </submittedName>
</protein>
<dbReference type="RefSeq" id="WP_263052326.1">
    <property type="nucleotide sequence ID" value="NZ_CP106735.1"/>
</dbReference>
<dbReference type="EMBL" id="CP106735">
    <property type="protein sequence ID" value="UXX80596.1"/>
    <property type="molecule type" value="Genomic_DNA"/>
</dbReference>
<accession>A0ABY6D357</accession>
<dbReference type="InterPro" id="IPR039721">
    <property type="entry name" value="C5-epimerase"/>
</dbReference>
<gene>
    <name evidence="2" type="ORF">N7E81_05725</name>
</gene>
<dbReference type="Proteomes" id="UP001062165">
    <property type="component" value="Chromosome"/>
</dbReference>
<name>A0ABY6D357_9BACT</name>
<evidence type="ECO:0000259" key="1">
    <source>
        <dbReference type="Pfam" id="PF06662"/>
    </source>
</evidence>
<organism evidence="2 3">
    <name type="scientific">Reichenbachiella carrageenanivorans</name>
    <dbReference type="NCBI Taxonomy" id="2979869"/>
    <lineage>
        <taxon>Bacteria</taxon>
        <taxon>Pseudomonadati</taxon>
        <taxon>Bacteroidota</taxon>
        <taxon>Cytophagia</taxon>
        <taxon>Cytophagales</taxon>
        <taxon>Reichenbachiellaceae</taxon>
        <taxon>Reichenbachiella</taxon>
    </lineage>
</organism>
<sequence>MRNKAATKSYKSLNTVLQYFTLKSTDYWHLQYDLNETWEEYFWDMSEKASLCKLARDSNGITQYIGEDGKLTYSHIELAQYGMASYQMYLKTNNNYWLNESKKHVEKLTSGIVQYKNSNSTILANYPINLYNINKPWPSALALGVTISLLTRLYSLEKDTKYLTQAKKLGENYQIEVNQGGVLRKVENPRISILEEYPSDNISGVLNGHITALWSIYDLGKFDEKYKILFTTLSRELAKHLNIWITNNWSLYDISHLSKKKQNLASIHYHMLHIKQILVLFKVTGIPDYATYAERLIKQKYNARLRLCAFISKVLFRIL</sequence>
<feature type="domain" description="D-glucuronyl C5-epimerase C-terminal" evidence="1">
    <location>
        <begin position="129"/>
        <end position="296"/>
    </location>
</feature>
<evidence type="ECO:0000313" key="3">
    <source>
        <dbReference type="Proteomes" id="UP001062165"/>
    </source>
</evidence>
<dbReference type="PANTHER" id="PTHR13174">
    <property type="entry name" value="D-GLUCURONYL C5-EPIMERASE"/>
    <property type="match status" value="1"/>
</dbReference>
<reference evidence="2" key="1">
    <citation type="submission" date="2022-10" db="EMBL/GenBank/DDBJ databases">
        <title>Comparative genomics and taxonomic characterization of three novel marine species of genus Reichenbachiella exhibiting antioxidant and polysaccharide degradation activities.</title>
        <authorList>
            <person name="Muhammad N."/>
            <person name="Lee Y.-J."/>
            <person name="Ko J."/>
            <person name="Kim S.-G."/>
        </authorList>
    </citation>
    <scope>NUCLEOTIDE SEQUENCE</scope>
    <source>
        <strain evidence="2">Wsw4-B4</strain>
    </source>
</reference>
<evidence type="ECO:0000313" key="2">
    <source>
        <dbReference type="EMBL" id="UXX80596.1"/>
    </source>
</evidence>
<dbReference type="Pfam" id="PF06662">
    <property type="entry name" value="C5-epim_C"/>
    <property type="match status" value="1"/>
</dbReference>
<keyword evidence="3" id="KW-1185">Reference proteome</keyword>